<keyword evidence="8" id="KW-1185">Reference proteome</keyword>
<accession>A0A9W8HCR3</accession>
<feature type="transmembrane region" description="Helical" evidence="6">
    <location>
        <begin position="327"/>
        <end position="351"/>
    </location>
</feature>
<evidence type="ECO:0000313" key="7">
    <source>
        <dbReference type="EMBL" id="KAJ2782510.1"/>
    </source>
</evidence>
<feature type="transmembrane region" description="Helical" evidence="6">
    <location>
        <begin position="104"/>
        <end position="126"/>
    </location>
</feature>
<protein>
    <submittedName>
        <fullName evidence="7">Ethionine resistance protein</fullName>
    </submittedName>
</protein>
<dbReference type="Proteomes" id="UP001140172">
    <property type="component" value="Unassembled WGS sequence"/>
</dbReference>
<feature type="transmembrane region" description="Helical" evidence="6">
    <location>
        <begin position="372"/>
        <end position="392"/>
    </location>
</feature>
<dbReference type="GO" id="GO:0042910">
    <property type="term" value="F:xenobiotic transmembrane transporter activity"/>
    <property type="evidence" value="ECO:0007669"/>
    <property type="project" value="InterPro"/>
</dbReference>
<feature type="transmembrane region" description="Helical" evidence="6">
    <location>
        <begin position="220"/>
        <end position="240"/>
    </location>
</feature>
<dbReference type="Pfam" id="PF01554">
    <property type="entry name" value="MatE"/>
    <property type="match status" value="2"/>
</dbReference>
<feature type="transmembrane region" description="Helical" evidence="6">
    <location>
        <begin position="294"/>
        <end position="315"/>
    </location>
</feature>
<evidence type="ECO:0000256" key="1">
    <source>
        <dbReference type="ARBA" id="ARBA00004141"/>
    </source>
</evidence>
<evidence type="ECO:0000256" key="2">
    <source>
        <dbReference type="ARBA" id="ARBA00010199"/>
    </source>
</evidence>
<dbReference type="CDD" id="cd13132">
    <property type="entry name" value="MATE_eukaryotic"/>
    <property type="match status" value="1"/>
</dbReference>
<name>A0A9W8HCR3_9FUNG</name>
<dbReference type="InterPro" id="IPR045069">
    <property type="entry name" value="MATE_euk"/>
</dbReference>
<feature type="transmembrane region" description="Helical" evidence="6">
    <location>
        <begin position="474"/>
        <end position="497"/>
    </location>
</feature>
<reference evidence="7" key="1">
    <citation type="submission" date="2022-07" db="EMBL/GenBank/DDBJ databases">
        <title>Phylogenomic reconstructions and comparative analyses of Kickxellomycotina fungi.</title>
        <authorList>
            <person name="Reynolds N.K."/>
            <person name="Stajich J.E."/>
            <person name="Barry K."/>
            <person name="Grigoriev I.V."/>
            <person name="Crous P."/>
            <person name="Smith M.E."/>
        </authorList>
    </citation>
    <scope>NUCLEOTIDE SEQUENCE</scope>
    <source>
        <strain evidence="7">BCRC 34489</strain>
    </source>
</reference>
<evidence type="ECO:0000256" key="6">
    <source>
        <dbReference type="SAM" id="Phobius"/>
    </source>
</evidence>
<feature type="transmembrane region" description="Helical" evidence="6">
    <location>
        <begin position="442"/>
        <end position="462"/>
    </location>
</feature>
<dbReference type="NCBIfam" id="TIGR00797">
    <property type="entry name" value="matE"/>
    <property type="match status" value="1"/>
</dbReference>
<dbReference type="GO" id="GO:0016020">
    <property type="term" value="C:membrane"/>
    <property type="evidence" value="ECO:0007669"/>
    <property type="project" value="UniProtKB-SubCell"/>
</dbReference>
<comment type="similarity">
    <text evidence="2">Belongs to the multi antimicrobial extrusion (MATE) (TC 2.A.66.1) family.</text>
</comment>
<gene>
    <name evidence="7" type="primary">ERC1_5</name>
    <name evidence="7" type="ORF">GGI15_002897</name>
</gene>
<sequence length="544" mass="59506">MTTAISKQFNSGEDDPLLCLDRNSIGTLLGGNSHTGISNSRSSSFTAVDVPLDDEQNVSYLTMIKQEVQWLIPSVIPMSFTYLCLSSFNFVSLLTVGRLGVNELAGVSLGIMLANFLVLMPGFGFASTLDSFCYSAFTACEDKTQVGFHARRGIIAITTLLVPIAILFVFIDPLLVLTGQTPEVAYECGRFLRIWMIGSWPQLVFDCLRRFLNAQGSVKPGTWMMFIALPIHVFNSYMLVWSPSVGMGVVGAPIATAITYWSMFTMMVFYIMFSKARHVWGSTSLACVNGIYEFYRYAIPSALMMASSWAAYEIVTFGASLFGPVALSAQACIFNLMCLTFQVPAACGASAAIRIGHALGEGKQRRARYSSAISVATGYMFGIACSTFIFIFRHRIGYVYTNDPDVAEMCSVLVPYFASVQTYDGLNGLVDNLMRALGKQDLSVYMSLPAFWLLGIPLGFYLALSPMDMKTVGLWIGLAAGVVLYSLAQQIYILFFVDWRHEVKLCLDRLSKAAPVEASATAGQSALLSRSSSTNTLDNYGSFA</sequence>
<feature type="transmembrane region" description="Helical" evidence="6">
    <location>
        <begin position="70"/>
        <end position="92"/>
    </location>
</feature>
<evidence type="ECO:0000313" key="8">
    <source>
        <dbReference type="Proteomes" id="UP001140172"/>
    </source>
</evidence>
<dbReference type="PANTHER" id="PTHR11206">
    <property type="entry name" value="MULTIDRUG RESISTANCE PROTEIN"/>
    <property type="match status" value="1"/>
</dbReference>
<dbReference type="OrthoDB" id="2126698at2759"/>
<dbReference type="GO" id="GO:1990961">
    <property type="term" value="P:xenobiotic detoxification by transmembrane export across the plasma membrane"/>
    <property type="evidence" value="ECO:0007669"/>
    <property type="project" value="InterPro"/>
</dbReference>
<dbReference type="EMBL" id="JANBUM010000173">
    <property type="protein sequence ID" value="KAJ2782510.1"/>
    <property type="molecule type" value="Genomic_DNA"/>
</dbReference>
<keyword evidence="4 6" id="KW-1133">Transmembrane helix</keyword>
<feature type="transmembrane region" description="Helical" evidence="6">
    <location>
        <begin position="252"/>
        <end position="273"/>
    </location>
</feature>
<dbReference type="GO" id="GO:0015297">
    <property type="term" value="F:antiporter activity"/>
    <property type="evidence" value="ECO:0007669"/>
    <property type="project" value="InterPro"/>
</dbReference>
<comment type="caution">
    <text evidence="7">The sequence shown here is derived from an EMBL/GenBank/DDBJ whole genome shotgun (WGS) entry which is preliminary data.</text>
</comment>
<keyword evidence="5 6" id="KW-0472">Membrane</keyword>
<dbReference type="InterPro" id="IPR002528">
    <property type="entry name" value="MATE_fam"/>
</dbReference>
<dbReference type="AlphaFoldDB" id="A0A9W8HCR3"/>
<evidence type="ECO:0000256" key="5">
    <source>
        <dbReference type="ARBA" id="ARBA00023136"/>
    </source>
</evidence>
<proteinExistence type="inferred from homology"/>
<organism evidence="7 8">
    <name type="scientific">Coemansia interrupta</name>
    <dbReference type="NCBI Taxonomy" id="1126814"/>
    <lineage>
        <taxon>Eukaryota</taxon>
        <taxon>Fungi</taxon>
        <taxon>Fungi incertae sedis</taxon>
        <taxon>Zoopagomycota</taxon>
        <taxon>Kickxellomycotina</taxon>
        <taxon>Kickxellomycetes</taxon>
        <taxon>Kickxellales</taxon>
        <taxon>Kickxellaceae</taxon>
        <taxon>Coemansia</taxon>
    </lineage>
</organism>
<evidence type="ECO:0000256" key="3">
    <source>
        <dbReference type="ARBA" id="ARBA00022692"/>
    </source>
</evidence>
<keyword evidence="3 6" id="KW-0812">Transmembrane</keyword>
<comment type="subcellular location">
    <subcellularLocation>
        <location evidence="1">Membrane</location>
        <topology evidence="1">Multi-pass membrane protein</topology>
    </subcellularLocation>
</comment>
<feature type="transmembrane region" description="Helical" evidence="6">
    <location>
        <begin position="153"/>
        <end position="171"/>
    </location>
</feature>
<evidence type="ECO:0000256" key="4">
    <source>
        <dbReference type="ARBA" id="ARBA00022989"/>
    </source>
</evidence>